<protein>
    <submittedName>
        <fullName evidence="1">Uncharacterized protein</fullName>
    </submittedName>
</protein>
<dbReference type="AlphaFoldDB" id="X1DN90"/>
<proteinExistence type="predicted"/>
<gene>
    <name evidence="1" type="ORF">S01H4_45280</name>
</gene>
<accession>X1DN90</accession>
<name>X1DN90_9ZZZZ</name>
<dbReference type="EMBL" id="BART01025194">
    <property type="protein sequence ID" value="GAG97896.1"/>
    <property type="molecule type" value="Genomic_DNA"/>
</dbReference>
<comment type="caution">
    <text evidence="1">The sequence shown here is derived from an EMBL/GenBank/DDBJ whole genome shotgun (WGS) entry which is preliminary data.</text>
</comment>
<organism evidence="1">
    <name type="scientific">marine sediment metagenome</name>
    <dbReference type="NCBI Taxonomy" id="412755"/>
    <lineage>
        <taxon>unclassified sequences</taxon>
        <taxon>metagenomes</taxon>
        <taxon>ecological metagenomes</taxon>
    </lineage>
</organism>
<sequence>MYFTEDQFTEKTTKFLNRMHLVLIQHIPVKERELELYKKLGDKTLIDLANDEVKQLKADLEQLKNL</sequence>
<evidence type="ECO:0000313" key="1">
    <source>
        <dbReference type="EMBL" id="GAG97896.1"/>
    </source>
</evidence>
<reference evidence="1" key="1">
    <citation type="journal article" date="2014" name="Front. Microbiol.">
        <title>High frequency of phylogenetically diverse reductive dehalogenase-homologous genes in deep subseafloor sedimentary metagenomes.</title>
        <authorList>
            <person name="Kawai M."/>
            <person name="Futagami T."/>
            <person name="Toyoda A."/>
            <person name="Takaki Y."/>
            <person name="Nishi S."/>
            <person name="Hori S."/>
            <person name="Arai W."/>
            <person name="Tsubouchi T."/>
            <person name="Morono Y."/>
            <person name="Uchiyama I."/>
            <person name="Ito T."/>
            <person name="Fujiyama A."/>
            <person name="Inagaki F."/>
            <person name="Takami H."/>
        </authorList>
    </citation>
    <scope>NUCLEOTIDE SEQUENCE</scope>
    <source>
        <strain evidence="1">Expedition CK06-06</strain>
    </source>
</reference>